<evidence type="ECO:0000256" key="2">
    <source>
        <dbReference type="ARBA" id="ARBA00022679"/>
    </source>
</evidence>
<keyword evidence="8" id="KW-1185">Reference proteome</keyword>
<dbReference type="InterPro" id="IPR002173">
    <property type="entry name" value="Carboh/pur_kinase_PfkB_CS"/>
</dbReference>
<dbReference type="CDD" id="cd01166">
    <property type="entry name" value="KdgK"/>
    <property type="match status" value="1"/>
</dbReference>
<evidence type="ECO:0000256" key="5">
    <source>
        <dbReference type="ARBA" id="ARBA00022840"/>
    </source>
</evidence>
<reference evidence="7" key="1">
    <citation type="submission" date="2017-05" db="EMBL/GenBank/DDBJ databases">
        <authorList>
            <person name="Varghese N."/>
            <person name="Submissions S."/>
        </authorList>
    </citation>
    <scope>NUCLEOTIDE SEQUENCE</scope>
    <source>
        <strain evidence="7">DSM 45262</strain>
    </source>
</reference>
<gene>
    <name evidence="7" type="ORF">SAMN06265361_1035</name>
</gene>
<accession>A0AA46AF11</accession>
<name>A0AA46AF11_9BACL</name>
<evidence type="ECO:0000313" key="7">
    <source>
        <dbReference type="EMBL" id="SMP16474.1"/>
    </source>
</evidence>
<dbReference type="GO" id="GO:0005524">
    <property type="term" value="F:ATP binding"/>
    <property type="evidence" value="ECO:0007669"/>
    <property type="project" value="UniProtKB-KW"/>
</dbReference>
<keyword evidence="3" id="KW-0547">Nucleotide-binding</keyword>
<dbReference type="Gene3D" id="3.40.1190.20">
    <property type="match status" value="1"/>
</dbReference>
<keyword evidence="5" id="KW-0067">ATP-binding</keyword>
<proteinExistence type="inferred from homology"/>
<dbReference type="InterPro" id="IPR050306">
    <property type="entry name" value="PfkB_Carbo_kinase"/>
</dbReference>
<dbReference type="Proteomes" id="UP001157946">
    <property type="component" value="Unassembled WGS sequence"/>
</dbReference>
<dbReference type="SUPFAM" id="SSF53613">
    <property type="entry name" value="Ribokinase-like"/>
    <property type="match status" value="1"/>
</dbReference>
<dbReference type="AlphaFoldDB" id="A0AA46AF11"/>
<comment type="caution">
    <text evidence="7">The sequence shown here is derived from an EMBL/GenBank/DDBJ whole genome shotgun (WGS) entry which is preliminary data.</text>
</comment>
<evidence type="ECO:0000259" key="6">
    <source>
        <dbReference type="Pfam" id="PF00294"/>
    </source>
</evidence>
<dbReference type="EMBL" id="FXTU01000003">
    <property type="protein sequence ID" value="SMP16474.1"/>
    <property type="molecule type" value="Genomic_DNA"/>
</dbReference>
<dbReference type="Pfam" id="PF00294">
    <property type="entry name" value="PfkB"/>
    <property type="match status" value="1"/>
</dbReference>
<dbReference type="GO" id="GO:0016301">
    <property type="term" value="F:kinase activity"/>
    <property type="evidence" value="ECO:0007669"/>
    <property type="project" value="UniProtKB-KW"/>
</dbReference>
<dbReference type="PANTHER" id="PTHR43085">
    <property type="entry name" value="HEXOKINASE FAMILY MEMBER"/>
    <property type="match status" value="1"/>
</dbReference>
<evidence type="ECO:0000256" key="4">
    <source>
        <dbReference type="ARBA" id="ARBA00022777"/>
    </source>
</evidence>
<dbReference type="InterPro" id="IPR029056">
    <property type="entry name" value="Ribokinase-like"/>
</dbReference>
<dbReference type="PROSITE" id="PS00584">
    <property type="entry name" value="PFKB_KINASES_2"/>
    <property type="match status" value="1"/>
</dbReference>
<sequence>MSLADSHQSFPRVDVVTFGETMGLFMPMGGKDIAHSTLFEKSFGGAESNVAIGIARLGYTAGWCGLLGDDPIGRHIGKVLRGEGVDVSQVRFLTDANTGLMLRETISGRSAVYYYRKHSAASLMSPADLNEAYITNAKILHITGITPALSDSCHQTVLRAVEVAKSQQVKVCFDPNLRLKLWPMNQARPILLELAKMADYFLPGLPELRLLYQTDDFAEILEHVQALPGATIIKGGANETYVHECGKITVVPHVRVERPTDTVGAGDGFCAGFIVGLLKNKSLAESAHLGNVVGAIAVGSPGDWEALPTWEKVEQALGARNHIER</sequence>
<protein>
    <submittedName>
        <fullName evidence="7">2-dehydro-3-deoxygluconokinase</fullName>
    </submittedName>
</protein>
<keyword evidence="4" id="KW-0418">Kinase</keyword>
<feature type="domain" description="Carbohydrate kinase PfkB" evidence="6">
    <location>
        <begin position="15"/>
        <end position="309"/>
    </location>
</feature>
<evidence type="ECO:0000313" key="8">
    <source>
        <dbReference type="Proteomes" id="UP001157946"/>
    </source>
</evidence>
<dbReference type="RefSeq" id="WP_102992586.1">
    <property type="nucleotide sequence ID" value="NZ_FXTU01000003.1"/>
</dbReference>
<evidence type="ECO:0000256" key="1">
    <source>
        <dbReference type="ARBA" id="ARBA00010688"/>
    </source>
</evidence>
<dbReference type="InterPro" id="IPR011611">
    <property type="entry name" value="PfkB_dom"/>
</dbReference>
<dbReference type="PANTHER" id="PTHR43085:SF1">
    <property type="entry name" value="PSEUDOURIDINE KINASE-RELATED"/>
    <property type="match status" value="1"/>
</dbReference>
<comment type="similarity">
    <text evidence="1">Belongs to the carbohydrate kinase PfkB family.</text>
</comment>
<evidence type="ECO:0000256" key="3">
    <source>
        <dbReference type="ARBA" id="ARBA00022741"/>
    </source>
</evidence>
<keyword evidence="2" id="KW-0808">Transferase</keyword>
<organism evidence="7 8">
    <name type="scientific">Laceyella tengchongensis</name>
    <dbReference type="NCBI Taxonomy" id="574699"/>
    <lineage>
        <taxon>Bacteria</taxon>
        <taxon>Bacillati</taxon>
        <taxon>Bacillota</taxon>
        <taxon>Bacilli</taxon>
        <taxon>Bacillales</taxon>
        <taxon>Thermoactinomycetaceae</taxon>
        <taxon>Laceyella</taxon>
    </lineage>
</organism>